<feature type="binding site" evidence="6">
    <location>
        <position position="6"/>
    </location>
    <ligand>
        <name>Mg(2+)</name>
        <dbReference type="ChEBI" id="CHEBI:18420"/>
    </ligand>
</feature>
<dbReference type="AlphaFoldDB" id="A0A1I5WVN0"/>
<evidence type="ECO:0000256" key="3">
    <source>
        <dbReference type="ARBA" id="ARBA00022723"/>
    </source>
</evidence>
<evidence type="ECO:0000256" key="4">
    <source>
        <dbReference type="ARBA" id="ARBA00022801"/>
    </source>
</evidence>
<keyword evidence="9" id="KW-1185">Reference proteome</keyword>
<dbReference type="Pfam" id="PF01850">
    <property type="entry name" value="PIN"/>
    <property type="match status" value="1"/>
</dbReference>
<comment type="similarity">
    <text evidence="6">Belongs to the PINc/VapC protein family.</text>
</comment>
<keyword evidence="4 6" id="KW-0378">Hydrolase</keyword>
<dbReference type="InterPro" id="IPR022907">
    <property type="entry name" value="VapC_family"/>
</dbReference>
<evidence type="ECO:0000256" key="1">
    <source>
        <dbReference type="ARBA" id="ARBA00022649"/>
    </source>
</evidence>
<keyword evidence="2 6" id="KW-0540">Nuclease</keyword>
<dbReference type="InterPro" id="IPR002716">
    <property type="entry name" value="PIN_dom"/>
</dbReference>
<sequence>MRVYVDTSALIKRVIVERESTDLEDALEEYADRHVLLASSTLAWVEVGRAVRSRYDASYGDVADEVSAALAGIAEHRMDREVISLSRRLPPNALRSLDAIHLASAVLLDVEVMVTYDRRLAEAAALAGIRCTAPGDGE</sequence>
<dbReference type="SUPFAM" id="SSF88723">
    <property type="entry name" value="PIN domain-like"/>
    <property type="match status" value="1"/>
</dbReference>
<reference evidence="9" key="1">
    <citation type="submission" date="2016-10" db="EMBL/GenBank/DDBJ databases">
        <authorList>
            <person name="Varghese N."/>
            <person name="Submissions S."/>
        </authorList>
    </citation>
    <scope>NUCLEOTIDE SEQUENCE [LARGE SCALE GENOMIC DNA]</scope>
    <source>
        <strain evidence="9">CGMCC 4.5579</strain>
    </source>
</reference>
<dbReference type="EMBL" id="FOWW01000005">
    <property type="protein sequence ID" value="SFQ23566.1"/>
    <property type="molecule type" value="Genomic_DNA"/>
</dbReference>
<keyword evidence="1 6" id="KW-1277">Toxin-antitoxin system</keyword>
<dbReference type="GO" id="GO:0016787">
    <property type="term" value="F:hydrolase activity"/>
    <property type="evidence" value="ECO:0007669"/>
    <property type="project" value="UniProtKB-KW"/>
</dbReference>
<dbReference type="HAMAP" id="MF_00265">
    <property type="entry name" value="VapC_Nob1"/>
    <property type="match status" value="1"/>
</dbReference>
<evidence type="ECO:0000259" key="7">
    <source>
        <dbReference type="Pfam" id="PF01850"/>
    </source>
</evidence>
<evidence type="ECO:0000256" key="2">
    <source>
        <dbReference type="ARBA" id="ARBA00022722"/>
    </source>
</evidence>
<keyword evidence="6" id="KW-0800">Toxin</keyword>
<dbReference type="InterPro" id="IPR029060">
    <property type="entry name" value="PIN-like_dom_sf"/>
</dbReference>
<dbReference type="RefSeq" id="WP_092531137.1">
    <property type="nucleotide sequence ID" value="NZ_FOWW01000005.1"/>
</dbReference>
<dbReference type="STRING" id="587909.SAMN05421810_105292"/>
<name>A0A1I5WVN0_9PSEU</name>
<dbReference type="GO" id="GO:0004540">
    <property type="term" value="F:RNA nuclease activity"/>
    <property type="evidence" value="ECO:0007669"/>
    <property type="project" value="InterPro"/>
</dbReference>
<dbReference type="OrthoDB" id="1525146at2"/>
<dbReference type="GO" id="GO:0090729">
    <property type="term" value="F:toxin activity"/>
    <property type="evidence" value="ECO:0007669"/>
    <property type="project" value="UniProtKB-KW"/>
</dbReference>
<feature type="binding site" evidence="6">
    <location>
        <position position="98"/>
    </location>
    <ligand>
        <name>Mg(2+)</name>
        <dbReference type="ChEBI" id="CHEBI:18420"/>
    </ligand>
</feature>
<comment type="function">
    <text evidence="6">Toxic component of a toxin-antitoxin (TA) system. An RNase.</text>
</comment>
<dbReference type="Proteomes" id="UP000198727">
    <property type="component" value="Unassembled WGS sequence"/>
</dbReference>
<evidence type="ECO:0000256" key="5">
    <source>
        <dbReference type="ARBA" id="ARBA00022842"/>
    </source>
</evidence>
<dbReference type="Gene3D" id="3.40.50.1010">
    <property type="entry name" value="5'-nuclease"/>
    <property type="match status" value="1"/>
</dbReference>
<organism evidence="8 9">
    <name type="scientific">Amycolatopsis arida</name>
    <dbReference type="NCBI Taxonomy" id="587909"/>
    <lineage>
        <taxon>Bacteria</taxon>
        <taxon>Bacillati</taxon>
        <taxon>Actinomycetota</taxon>
        <taxon>Actinomycetes</taxon>
        <taxon>Pseudonocardiales</taxon>
        <taxon>Pseudonocardiaceae</taxon>
        <taxon>Amycolatopsis</taxon>
    </lineage>
</organism>
<dbReference type="GO" id="GO:0000287">
    <property type="term" value="F:magnesium ion binding"/>
    <property type="evidence" value="ECO:0007669"/>
    <property type="project" value="UniProtKB-UniRule"/>
</dbReference>
<evidence type="ECO:0000256" key="6">
    <source>
        <dbReference type="HAMAP-Rule" id="MF_00265"/>
    </source>
</evidence>
<comment type="cofactor">
    <cofactor evidence="6">
        <name>Mg(2+)</name>
        <dbReference type="ChEBI" id="CHEBI:18420"/>
    </cofactor>
</comment>
<dbReference type="CDD" id="cd09874">
    <property type="entry name" value="PIN_MT3492-like"/>
    <property type="match status" value="1"/>
</dbReference>
<gene>
    <name evidence="6" type="primary">vapC</name>
    <name evidence="8" type="ORF">SAMN05421810_105292</name>
</gene>
<dbReference type="EC" id="3.1.-.-" evidence="6"/>
<keyword evidence="3 6" id="KW-0479">Metal-binding</keyword>
<evidence type="ECO:0000313" key="8">
    <source>
        <dbReference type="EMBL" id="SFQ23566.1"/>
    </source>
</evidence>
<protein>
    <recommendedName>
        <fullName evidence="6">Ribonuclease VapC</fullName>
        <shortName evidence="6">RNase VapC</shortName>
        <ecNumber evidence="6">3.1.-.-</ecNumber>
    </recommendedName>
    <alternativeName>
        <fullName evidence="6">Toxin VapC</fullName>
    </alternativeName>
</protein>
<keyword evidence="5 6" id="KW-0460">Magnesium</keyword>
<feature type="domain" description="PIN" evidence="7">
    <location>
        <begin position="3"/>
        <end position="125"/>
    </location>
</feature>
<accession>A0A1I5WVN0</accession>
<proteinExistence type="inferred from homology"/>
<evidence type="ECO:0000313" key="9">
    <source>
        <dbReference type="Proteomes" id="UP000198727"/>
    </source>
</evidence>